<evidence type="ECO:0008006" key="4">
    <source>
        <dbReference type="Google" id="ProtNLM"/>
    </source>
</evidence>
<organism evidence="2 3">
    <name type="scientific">Halobacteroides halobius (strain ATCC 35273 / DSM 5150 / MD-1)</name>
    <dbReference type="NCBI Taxonomy" id="748449"/>
    <lineage>
        <taxon>Bacteria</taxon>
        <taxon>Bacillati</taxon>
        <taxon>Bacillota</taxon>
        <taxon>Clostridia</taxon>
        <taxon>Halanaerobiales</taxon>
        <taxon>Halobacteroidaceae</taxon>
        <taxon>Halobacteroides</taxon>
    </lineage>
</organism>
<dbReference type="Proteomes" id="UP000010880">
    <property type="component" value="Chromosome"/>
</dbReference>
<keyword evidence="1" id="KW-0812">Transmembrane</keyword>
<feature type="transmembrane region" description="Helical" evidence="1">
    <location>
        <begin position="107"/>
        <end position="130"/>
    </location>
</feature>
<name>L0K9C2_HALHC</name>
<dbReference type="EMBL" id="CP003359">
    <property type="protein sequence ID" value="AGB41145.1"/>
    <property type="molecule type" value="Genomic_DNA"/>
</dbReference>
<evidence type="ECO:0000313" key="2">
    <source>
        <dbReference type="EMBL" id="AGB41145.1"/>
    </source>
</evidence>
<dbReference type="RefSeq" id="WP_015326867.1">
    <property type="nucleotide sequence ID" value="NC_019978.1"/>
</dbReference>
<gene>
    <name evidence="2" type="ordered locus">Halha_1197</name>
</gene>
<reference evidence="3" key="1">
    <citation type="submission" date="2012-02" db="EMBL/GenBank/DDBJ databases">
        <title>The complete genome of Halobacteroides halobius DSM 5150.</title>
        <authorList>
            <person name="Lucas S."/>
            <person name="Copeland A."/>
            <person name="Lapidus A."/>
            <person name="Glavina del Rio T."/>
            <person name="Dalin E."/>
            <person name="Tice H."/>
            <person name="Bruce D."/>
            <person name="Goodwin L."/>
            <person name="Pitluck S."/>
            <person name="Peters L."/>
            <person name="Mikhailova N."/>
            <person name="Gu W."/>
            <person name="Kyrpides N."/>
            <person name="Mavromatis K."/>
            <person name="Ivanova N."/>
            <person name="Brettin T."/>
            <person name="Detter J.C."/>
            <person name="Han C."/>
            <person name="Larimer F."/>
            <person name="Land M."/>
            <person name="Hauser L."/>
            <person name="Markowitz V."/>
            <person name="Cheng J.-F."/>
            <person name="Hugenholtz P."/>
            <person name="Woyke T."/>
            <person name="Wu D."/>
            <person name="Tindall B."/>
            <person name="Pomrenke H."/>
            <person name="Brambilla E."/>
            <person name="Klenk H.-P."/>
            <person name="Eisen J.A."/>
        </authorList>
    </citation>
    <scope>NUCLEOTIDE SEQUENCE [LARGE SCALE GENOMIC DNA]</scope>
    <source>
        <strain evidence="3">ATCC 35273 / DSM 5150 / MD-1</strain>
    </source>
</reference>
<dbReference type="AlphaFoldDB" id="L0K9C2"/>
<feature type="transmembrane region" description="Helical" evidence="1">
    <location>
        <begin position="136"/>
        <end position="159"/>
    </location>
</feature>
<sequence length="181" mass="19127">MKLRKFIEAGLLLAGGFVLHQIMPPLIAGMKPDMSLLMLFVVILLYPERDLVLVSGLAAGMISALTTTFPGGQVANMIDKPLTAFTVLGIVLLAEKLTVLKQFKLRLGLIGALGTMVSGSLFLGTASLIVALPQSFAALFTAVVLPATLANTVGLYFVYPVVAKIKEQLPTTEVVSNDKAA</sequence>
<dbReference type="STRING" id="748449.Halha_1197"/>
<feature type="transmembrane region" description="Helical" evidence="1">
    <location>
        <begin position="51"/>
        <end position="70"/>
    </location>
</feature>
<proteinExistence type="predicted"/>
<feature type="transmembrane region" description="Helical" evidence="1">
    <location>
        <begin position="29"/>
        <end position="46"/>
    </location>
</feature>
<keyword evidence="1" id="KW-0472">Membrane</keyword>
<protein>
    <recommendedName>
        <fullName evidence="4">Tryptophan transport protein</fullName>
    </recommendedName>
</protein>
<dbReference type="eggNOG" id="ENOG5032SBU">
    <property type="taxonomic scope" value="Bacteria"/>
</dbReference>
<keyword evidence="3" id="KW-1185">Reference proteome</keyword>
<accession>L0K9C2</accession>
<feature type="transmembrane region" description="Helical" evidence="1">
    <location>
        <begin position="82"/>
        <end position="100"/>
    </location>
</feature>
<dbReference type="Pfam" id="PF17099">
    <property type="entry name" value="TrpP"/>
    <property type="match status" value="1"/>
</dbReference>
<dbReference type="HOGENOM" id="CLU_126994_0_0_9"/>
<evidence type="ECO:0000313" key="3">
    <source>
        <dbReference type="Proteomes" id="UP000010880"/>
    </source>
</evidence>
<keyword evidence="1" id="KW-1133">Transmembrane helix</keyword>
<dbReference type="OrthoDB" id="2243651at2"/>
<evidence type="ECO:0000256" key="1">
    <source>
        <dbReference type="SAM" id="Phobius"/>
    </source>
</evidence>
<dbReference type="KEGG" id="hhl:Halha_1197"/>
<dbReference type="InterPro" id="IPR031360">
    <property type="entry name" value="TrpP"/>
</dbReference>